<dbReference type="InterPro" id="IPR000086">
    <property type="entry name" value="NUDIX_hydrolase_dom"/>
</dbReference>
<accession>A0A5M4FGJ1</accession>
<reference evidence="4" key="1">
    <citation type="submission" date="2019-09" db="EMBL/GenBank/DDBJ databases">
        <authorList>
            <person name="Li J."/>
        </authorList>
    </citation>
    <scope>NUCLEOTIDE SEQUENCE [LARGE SCALE GENOMIC DNA]</scope>
    <source>
        <strain evidence="4">JCM 14732</strain>
    </source>
</reference>
<dbReference type="RefSeq" id="WP_149687486.1">
    <property type="nucleotide sequence ID" value="NZ_SDPQ02000001.1"/>
</dbReference>
<dbReference type="EMBL" id="SDPQ02000001">
    <property type="protein sequence ID" value="KAA1399339.1"/>
    <property type="molecule type" value="Genomic_DNA"/>
</dbReference>
<dbReference type="PANTHER" id="PTHR11839">
    <property type="entry name" value="UDP/ADP-SUGAR PYROPHOSPHATASE"/>
    <property type="match status" value="1"/>
</dbReference>
<dbReference type="GO" id="GO:0006753">
    <property type="term" value="P:nucleoside phosphate metabolic process"/>
    <property type="evidence" value="ECO:0007669"/>
    <property type="project" value="TreeGrafter"/>
</dbReference>
<dbReference type="InterPro" id="IPR015797">
    <property type="entry name" value="NUDIX_hydrolase-like_dom_sf"/>
</dbReference>
<evidence type="ECO:0000313" key="4">
    <source>
        <dbReference type="EMBL" id="KAA1399339.1"/>
    </source>
</evidence>
<feature type="region of interest" description="Disordered" evidence="2">
    <location>
        <begin position="1"/>
        <end position="28"/>
    </location>
</feature>
<dbReference type="SUPFAM" id="SSF55811">
    <property type="entry name" value="Nudix"/>
    <property type="match status" value="1"/>
</dbReference>
<comment type="caution">
    <text evidence="4">The sequence shown here is derived from an EMBL/GenBank/DDBJ whole genome shotgun (WGS) entry which is preliminary data.</text>
</comment>
<keyword evidence="5" id="KW-1185">Reference proteome</keyword>
<sequence>MTSHPRLPGELADPGSLRDSDQSWPVSGTDVKYESPYVSLRIDTIVDPTGGEHGRAVVQPNGAIGVLAIDEHDRVLLVEQYRHPVGRRLFELPAGTLDVPGEAPLDAAIRELAEEADVVADEWDSILHLLATPGYSTEAWEVFRATDLSAVPHADRTQREAEEADMAQWWLPFDDAVDAVLSGRITDSLTVAGILAAQVLRTR</sequence>
<dbReference type="AlphaFoldDB" id="A0A5M4FGJ1"/>
<dbReference type="Pfam" id="PF00293">
    <property type="entry name" value="NUDIX"/>
    <property type="match status" value="1"/>
</dbReference>
<evidence type="ECO:0000256" key="1">
    <source>
        <dbReference type="ARBA" id="ARBA00022801"/>
    </source>
</evidence>
<protein>
    <submittedName>
        <fullName evidence="4">NUDIX hydrolase</fullName>
    </submittedName>
</protein>
<proteinExistence type="predicted"/>
<dbReference type="GO" id="GO:0005829">
    <property type="term" value="C:cytosol"/>
    <property type="evidence" value="ECO:0007669"/>
    <property type="project" value="TreeGrafter"/>
</dbReference>
<dbReference type="OrthoDB" id="9806150at2"/>
<dbReference type="Proteomes" id="UP000380867">
    <property type="component" value="Unassembled WGS sequence"/>
</dbReference>
<dbReference type="CDD" id="cd24158">
    <property type="entry name" value="NUDIX_ADPRase_Rv1700"/>
    <property type="match status" value="1"/>
</dbReference>
<evidence type="ECO:0000259" key="3">
    <source>
        <dbReference type="PROSITE" id="PS51462"/>
    </source>
</evidence>
<dbReference type="GO" id="GO:0019693">
    <property type="term" value="P:ribose phosphate metabolic process"/>
    <property type="evidence" value="ECO:0007669"/>
    <property type="project" value="TreeGrafter"/>
</dbReference>
<dbReference type="PANTHER" id="PTHR11839:SF31">
    <property type="entry name" value="ADP-RIBOSE PYROPHOSPHATASE"/>
    <property type="match status" value="1"/>
</dbReference>
<feature type="domain" description="Nudix hydrolase" evidence="3">
    <location>
        <begin position="59"/>
        <end position="193"/>
    </location>
</feature>
<name>A0A5M4FGJ1_9ACTN</name>
<dbReference type="Gene3D" id="3.90.79.10">
    <property type="entry name" value="Nucleoside Triphosphate Pyrophosphohydrolase"/>
    <property type="match status" value="1"/>
</dbReference>
<evidence type="ECO:0000256" key="2">
    <source>
        <dbReference type="SAM" id="MobiDB-lite"/>
    </source>
</evidence>
<organism evidence="4 5">
    <name type="scientific">Aeromicrobium ginsengisoli</name>
    <dbReference type="NCBI Taxonomy" id="363867"/>
    <lineage>
        <taxon>Bacteria</taxon>
        <taxon>Bacillati</taxon>
        <taxon>Actinomycetota</taxon>
        <taxon>Actinomycetes</taxon>
        <taxon>Propionibacteriales</taxon>
        <taxon>Nocardioidaceae</taxon>
        <taxon>Aeromicrobium</taxon>
    </lineage>
</organism>
<dbReference type="PROSITE" id="PS51462">
    <property type="entry name" value="NUDIX"/>
    <property type="match status" value="1"/>
</dbReference>
<keyword evidence="1 4" id="KW-0378">Hydrolase</keyword>
<dbReference type="GO" id="GO:0016787">
    <property type="term" value="F:hydrolase activity"/>
    <property type="evidence" value="ECO:0007669"/>
    <property type="project" value="UniProtKB-KW"/>
</dbReference>
<gene>
    <name evidence="4" type="ORF">ESP70_000760</name>
</gene>
<evidence type="ECO:0000313" key="5">
    <source>
        <dbReference type="Proteomes" id="UP000380867"/>
    </source>
</evidence>